<evidence type="ECO:0000256" key="3">
    <source>
        <dbReference type="ARBA" id="ARBA00022989"/>
    </source>
</evidence>
<dbReference type="AlphaFoldDB" id="A0AAJ0DD25"/>
<organism evidence="7 8">
    <name type="scientific">Extremus antarcticus</name>
    <dbReference type="NCBI Taxonomy" id="702011"/>
    <lineage>
        <taxon>Eukaryota</taxon>
        <taxon>Fungi</taxon>
        <taxon>Dikarya</taxon>
        <taxon>Ascomycota</taxon>
        <taxon>Pezizomycotina</taxon>
        <taxon>Dothideomycetes</taxon>
        <taxon>Dothideomycetidae</taxon>
        <taxon>Mycosphaerellales</taxon>
        <taxon>Extremaceae</taxon>
        <taxon>Extremus</taxon>
    </lineage>
</organism>
<feature type="transmembrane region" description="Helical" evidence="6">
    <location>
        <begin position="165"/>
        <end position="185"/>
    </location>
</feature>
<gene>
    <name evidence="7" type="ORF">LTR09_010790</name>
</gene>
<evidence type="ECO:0000256" key="4">
    <source>
        <dbReference type="ARBA" id="ARBA00023136"/>
    </source>
</evidence>
<comment type="caution">
    <text evidence="7">The sequence shown here is derived from an EMBL/GenBank/DDBJ whole genome shotgun (WGS) entry which is preliminary data.</text>
</comment>
<evidence type="ECO:0000256" key="6">
    <source>
        <dbReference type="SAM" id="Phobius"/>
    </source>
</evidence>
<dbReference type="Gene3D" id="1.20.1250.20">
    <property type="entry name" value="MFS general substrate transporter like domains"/>
    <property type="match status" value="2"/>
</dbReference>
<evidence type="ECO:0000256" key="1">
    <source>
        <dbReference type="ARBA" id="ARBA00004141"/>
    </source>
</evidence>
<dbReference type="SUPFAM" id="SSF103473">
    <property type="entry name" value="MFS general substrate transporter"/>
    <property type="match status" value="1"/>
</dbReference>
<dbReference type="InterPro" id="IPR005828">
    <property type="entry name" value="MFS_sugar_transport-like"/>
</dbReference>
<comment type="subcellular location">
    <subcellularLocation>
        <location evidence="1">Membrane</location>
        <topology evidence="1">Multi-pass membrane protein</topology>
    </subcellularLocation>
</comment>
<feature type="transmembrane region" description="Helical" evidence="6">
    <location>
        <begin position="103"/>
        <end position="127"/>
    </location>
</feature>
<proteinExistence type="predicted"/>
<dbReference type="GO" id="GO:0005351">
    <property type="term" value="F:carbohydrate:proton symporter activity"/>
    <property type="evidence" value="ECO:0007669"/>
    <property type="project" value="TreeGrafter"/>
</dbReference>
<protein>
    <recommendedName>
        <fullName evidence="9">Major facilitator superfamily (MFS) profile domain-containing protein</fullName>
    </recommendedName>
</protein>
<dbReference type="PANTHER" id="PTHR48022">
    <property type="entry name" value="PLASTIDIC GLUCOSE TRANSPORTER 4"/>
    <property type="match status" value="1"/>
</dbReference>
<dbReference type="EMBL" id="JAWDJX010000056">
    <property type="protein sequence ID" value="KAK3047815.1"/>
    <property type="molecule type" value="Genomic_DNA"/>
</dbReference>
<feature type="transmembrane region" description="Helical" evidence="6">
    <location>
        <begin position="236"/>
        <end position="255"/>
    </location>
</feature>
<sequence length="309" mass="35341">MVLGHIFNIERLASFQSSLLAHLPNHGAASEPHRLRHEQRRHHIDVRKLLDQPWYKYKHLRKLYCWMSVVLLVQATNGLDGSIMNGMQTLTYWQSYFHHPTGAQLGLFNGTQGLGGVFSQLFLWWLVEKIGRKLVIIAGAVIIIIGVFLQSFANGLVMYNEDHQIAAGWAVIAFIFIFTAFYSTVWNGILTGYTVECMSYDIRPKLICTQNLLVQATITGFNYLNPVAIEHISRKYYIVICCIILLEIVLVYFTYPETSRITLEEISVVFDGKHAVQNDILAKQEEQQDEPETEQKGIVVERRELPAEA</sequence>
<evidence type="ECO:0000256" key="2">
    <source>
        <dbReference type="ARBA" id="ARBA00022692"/>
    </source>
</evidence>
<feature type="transmembrane region" description="Helical" evidence="6">
    <location>
        <begin position="134"/>
        <end position="153"/>
    </location>
</feature>
<evidence type="ECO:0000313" key="8">
    <source>
        <dbReference type="Proteomes" id="UP001271007"/>
    </source>
</evidence>
<keyword evidence="3 6" id="KW-1133">Transmembrane helix</keyword>
<reference evidence="7" key="1">
    <citation type="submission" date="2023-04" db="EMBL/GenBank/DDBJ databases">
        <title>Black Yeasts Isolated from many extreme environments.</title>
        <authorList>
            <person name="Coleine C."/>
            <person name="Stajich J.E."/>
            <person name="Selbmann L."/>
        </authorList>
    </citation>
    <scope>NUCLEOTIDE SEQUENCE</scope>
    <source>
        <strain evidence="7">CCFEE 5312</strain>
    </source>
</reference>
<dbReference type="InterPro" id="IPR036259">
    <property type="entry name" value="MFS_trans_sf"/>
</dbReference>
<evidence type="ECO:0000256" key="5">
    <source>
        <dbReference type="SAM" id="MobiDB-lite"/>
    </source>
</evidence>
<feature type="region of interest" description="Disordered" evidence="5">
    <location>
        <begin position="283"/>
        <end position="309"/>
    </location>
</feature>
<keyword evidence="4 6" id="KW-0472">Membrane</keyword>
<name>A0AAJ0DD25_9PEZI</name>
<evidence type="ECO:0000313" key="7">
    <source>
        <dbReference type="EMBL" id="KAK3047815.1"/>
    </source>
</evidence>
<accession>A0AAJ0DD25</accession>
<dbReference type="PANTHER" id="PTHR48022:SF64">
    <property type="entry name" value="MAJOR FACILITATOR SUPERFAMILY (MFS) PROFILE DOMAIN-CONTAINING PROTEIN"/>
    <property type="match status" value="1"/>
</dbReference>
<keyword evidence="2 6" id="KW-0812">Transmembrane</keyword>
<dbReference type="InterPro" id="IPR050360">
    <property type="entry name" value="MFS_Sugar_Transporters"/>
</dbReference>
<dbReference type="Pfam" id="PF00083">
    <property type="entry name" value="Sugar_tr"/>
    <property type="match status" value="1"/>
</dbReference>
<feature type="transmembrane region" description="Helical" evidence="6">
    <location>
        <begin position="63"/>
        <end position="83"/>
    </location>
</feature>
<evidence type="ECO:0008006" key="9">
    <source>
        <dbReference type="Google" id="ProtNLM"/>
    </source>
</evidence>
<dbReference type="Proteomes" id="UP001271007">
    <property type="component" value="Unassembled WGS sequence"/>
</dbReference>
<keyword evidence="8" id="KW-1185">Reference proteome</keyword>
<dbReference type="GO" id="GO:0016020">
    <property type="term" value="C:membrane"/>
    <property type="evidence" value="ECO:0007669"/>
    <property type="project" value="UniProtKB-SubCell"/>
</dbReference>
<feature type="compositionally biased region" description="Basic and acidic residues" evidence="5">
    <location>
        <begin position="293"/>
        <end position="309"/>
    </location>
</feature>